<keyword evidence="1" id="KW-0479">Metal-binding</keyword>
<dbReference type="InterPro" id="IPR036264">
    <property type="entry name" value="Bact_exopeptidase_dim_dom"/>
</dbReference>
<feature type="domain" description="Peptidase M20 dimerisation" evidence="2">
    <location>
        <begin position="198"/>
        <end position="295"/>
    </location>
</feature>
<dbReference type="Pfam" id="PF01546">
    <property type="entry name" value="Peptidase_M20"/>
    <property type="match status" value="1"/>
</dbReference>
<feature type="binding site" evidence="1">
    <location>
        <position position="149"/>
    </location>
    <ligand>
        <name>Mn(2+)</name>
        <dbReference type="ChEBI" id="CHEBI:29035"/>
        <label>2</label>
    </ligand>
</feature>
<keyword evidence="1" id="KW-0464">Manganese</keyword>
<comment type="cofactor">
    <cofactor evidence="1">
        <name>Mn(2+)</name>
        <dbReference type="ChEBI" id="CHEBI:29035"/>
    </cofactor>
    <text evidence="1">The Mn(2+) ion enhances activity.</text>
</comment>
<dbReference type="Gene3D" id="3.40.630.10">
    <property type="entry name" value="Zn peptidases"/>
    <property type="match status" value="1"/>
</dbReference>
<feature type="binding site" evidence="1">
    <location>
        <position position="113"/>
    </location>
    <ligand>
        <name>Mn(2+)</name>
        <dbReference type="ChEBI" id="CHEBI:29035"/>
        <label>2</label>
    </ligand>
</feature>
<feature type="binding site" evidence="1">
    <location>
        <position position="176"/>
    </location>
    <ligand>
        <name>Mn(2+)</name>
        <dbReference type="ChEBI" id="CHEBI:29035"/>
        <label>2</label>
    </ligand>
</feature>
<evidence type="ECO:0000313" key="4">
    <source>
        <dbReference type="Proteomes" id="UP001205920"/>
    </source>
</evidence>
<dbReference type="Pfam" id="PF07687">
    <property type="entry name" value="M20_dimer"/>
    <property type="match status" value="1"/>
</dbReference>
<sequence>MKHLDELFDALSATRTHREELYHWFHQHAELSMQETQTSQRIVQELEAAGIPYSVLGETGVVATIENGLGPVVALRGDTDGLPIKEDSGKDYACTQTQVDAATGQEVPVSHACGHDFHICSVLAALVAFNTCRDAWSGTLVGVFQPGEETASGARSMVEHGIADAIPHPDVYLGQHVLGTLPLGHVGTRPGPVLSQAFSVKVTVHGVGSHGSMPEMGVDAVLLASTIVTRLHTVVSREIAASETAVLTVGAIHSGAKSNVIPDSAELLINTRAYSEATSAHLKEAIERIVRAECEAARSPQLPEFEYYDAYPLTSNDAAVTQRVRNAFEARFGDEAQTLAQVPASEDFSIIPDALGVPYTFWGLGGFASYPHAPGNHSAAFAPDLQPTLDRGAEAMVTAASAWLINKNGD</sequence>
<dbReference type="AlphaFoldDB" id="A0AAW5HSC2"/>
<dbReference type="NCBIfam" id="TIGR01891">
    <property type="entry name" value="amidohydrolases"/>
    <property type="match status" value="1"/>
</dbReference>
<evidence type="ECO:0000259" key="2">
    <source>
        <dbReference type="Pfam" id="PF07687"/>
    </source>
</evidence>
<comment type="caution">
    <text evidence="3">The sequence shown here is derived from an EMBL/GenBank/DDBJ whole genome shotgun (WGS) entry which is preliminary data.</text>
</comment>
<organism evidence="3 4">
    <name type="scientific">Corynebacterium lipophilum</name>
    <dbReference type="NCBI Taxonomy" id="2804918"/>
    <lineage>
        <taxon>Bacteria</taxon>
        <taxon>Bacillati</taxon>
        <taxon>Actinomycetota</taxon>
        <taxon>Actinomycetes</taxon>
        <taxon>Mycobacteriales</taxon>
        <taxon>Corynebacteriaceae</taxon>
        <taxon>Corynebacterium</taxon>
    </lineage>
</organism>
<dbReference type="GO" id="GO:0016787">
    <property type="term" value="F:hydrolase activity"/>
    <property type="evidence" value="ECO:0007669"/>
    <property type="project" value="InterPro"/>
</dbReference>
<name>A0AAW5HSC2_9CORY</name>
<dbReference type="Proteomes" id="UP001205920">
    <property type="component" value="Unassembled WGS sequence"/>
</dbReference>
<dbReference type="SUPFAM" id="SSF55031">
    <property type="entry name" value="Bacterial exopeptidase dimerisation domain"/>
    <property type="match status" value="1"/>
</dbReference>
<dbReference type="Gene3D" id="3.30.70.360">
    <property type="match status" value="1"/>
</dbReference>
<dbReference type="PANTHER" id="PTHR11014">
    <property type="entry name" value="PEPTIDASE M20 FAMILY MEMBER"/>
    <property type="match status" value="1"/>
</dbReference>
<protein>
    <submittedName>
        <fullName evidence="3">Amidohydrolase</fullName>
    </submittedName>
</protein>
<dbReference type="PIRSF" id="PIRSF005962">
    <property type="entry name" value="Pept_M20D_amidohydro"/>
    <property type="match status" value="1"/>
</dbReference>
<dbReference type="EMBL" id="JAEUWV010000002">
    <property type="protein sequence ID" value="MCO6393885.1"/>
    <property type="molecule type" value="Genomic_DNA"/>
</dbReference>
<feature type="binding site" evidence="1">
    <location>
        <position position="115"/>
    </location>
    <ligand>
        <name>Mn(2+)</name>
        <dbReference type="ChEBI" id="CHEBI:29035"/>
        <label>2</label>
    </ligand>
</feature>
<proteinExistence type="predicted"/>
<dbReference type="SUPFAM" id="SSF53187">
    <property type="entry name" value="Zn-dependent exopeptidases"/>
    <property type="match status" value="1"/>
</dbReference>
<dbReference type="InterPro" id="IPR002933">
    <property type="entry name" value="Peptidase_M20"/>
</dbReference>
<dbReference type="InterPro" id="IPR011650">
    <property type="entry name" value="Peptidase_M20_dimer"/>
</dbReference>
<evidence type="ECO:0000313" key="3">
    <source>
        <dbReference type="EMBL" id="MCO6393885.1"/>
    </source>
</evidence>
<dbReference type="InterPro" id="IPR017439">
    <property type="entry name" value="Amidohydrolase"/>
</dbReference>
<dbReference type="PANTHER" id="PTHR11014:SF63">
    <property type="entry name" value="METALLOPEPTIDASE, PUTATIVE (AFU_ORTHOLOGUE AFUA_6G09600)-RELATED"/>
    <property type="match status" value="1"/>
</dbReference>
<gene>
    <name evidence="3" type="ORF">JMN37_02620</name>
</gene>
<dbReference type="GO" id="GO:0046872">
    <property type="term" value="F:metal ion binding"/>
    <property type="evidence" value="ECO:0007669"/>
    <property type="project" value="UniProtKB-KW"/>
</dbReference>
<feature type="binding site" evidence="1">
    <location>
        <position position="377"/>
    </location>
    <ligand>
        <name>Mn(2+)</name>
        <dbReference type="ChEBI" id="CHEBI:29035"/>
        <label>2</label>
    </ligand>
</feature>
<accession>A0AAW5HSC2</accession>
<dbReference type="RefSeq" id="WP_252930979.1">
    <property type="nucleotide sequence ID" value="NZ_JAEUWV010000002.1"/>
</dbReference>
<keyword evidence="4" id="KW-1185">Reference proteome</keyword>
<evidence type="ECO:0000256" key="1">
    <source>
        <dbReference type="PIRSR" id="PIRSR005962-1"/>
    </source>
</evidence>
<reference evidence="3 4" key="1">
    <citation type="submission" date="2021-01" db="EMBL/GenBank/DDBJ databases">
        <title>Identification and Characterization of Corynebacterium sp.</title>
        <authorList>
            <person name="Luo Q."/>
            <person name="Qu P."/>
            <person name="Chen Q."/>
        </authorList>
    </citation>
    <scope>NUCLEOTIDE SEQUENCE [LARGE SCALE GENOMIC DNA]</scope>
    <source>
        <strain evidence="3 4">MC-18</strain>
    </source>
</reference>